<feature type="coiled-coil region" evidence="1">
    <location>
        <begin position="13"/>
        <end position="40"/>
    </location>
</feature>
<dbReference type="EMBL" id="AZDY01000036">
    <property type="protein sequence ID" value="KRK83473.1"/>
    <property type="molecule type" value="Genomic_DNA"/>
</dbReference>
<dbReference type="AlphaFoldDB" id="A0A0R1KSC6"/>
<dbReference type="STRING" id="1423788.FC78_GL001429"/>
<keyword evidence="1" id="KW-0175">Coiled coil</keyword>
<reference evidence="2 3" key="1">
    <citation type="journal article" date="2015" name="Genome Announc.">
        <title>Expanding the biotechnology potential of lactobacilli through comparative genomics of 213 strains and associated genera.</title>
        <authorList>
            <person name="Sun Z."/>
            <person name="Harris H.M."/>
            <person name="McCann A."/>
            <person name="Guo C."/>
            <person name="Argimon S."/>
            <person name="Zhang W."/>
            <person name="Yang X."/>
            <person name="Jeffery I.B."/>
            <person name="Cooney J.C."/>
            <person name="Kagawa T.F."/>
            <person name="Liu W."/>
            <person name="Song Y."/>
            <person name="Salvetti E."/>
            <person name="Wrobel A."/>
            <person name="Rasinkangas P."/>
            <person name="Parkhill J."/>
            <person name="Rea M.C."/>
            <person name="O'Sullivan O."/>
            <person name="Ritari J."/>
            <person name="Douillard F.P."/>
            <person name="Paul Ross R."/>
            <person name="Yang R."/>
            <person name="Briner A.E."/>
            <person name="Felis G.E."/>
            <person name="de Vos W.M."/>
            <person name="Barrangou R."/>
            <person name="Klaenhammer T.R."/>
            <person name="Caufield P.W."/>
            <person name="Cui Y."/>
            <person name="Zhang H."/>
            <person name="O'Toole P.W."/>
        </authorList>
    </citation>
    <scope>NUCLEOTIDE SEQUENCE [LARGE SCALE GENOMIC DNA]</scope>
    <source>
        <strain evidence="2 3">DSM 19674</strain>
    </source>
</reference>
<comment type="caution">
    <text evidence="2">The sequence shown here is derived from an EMBL/GenBank/DDBJ whole genome shotgun (WGS) entry which is preliminary data.</text>
</comment>
<protein>
    <submittedName>
        <fullName evidence="2">Uncharacterized protein</fullName>
    </submittedName>
</protein>
<evidence type="ECO:0000313" key="2">
    <source>
        <dbReference type="EMBL" id="KRK83473.1"/>
    </source>
</evidence>
<evidence type="ECO:0000256" key="1">
    <source>
        <dbReference type="SAM" id="Coils"/>
    </source>
</evidence>
<dbReference type="PATRIC" id="fig|1423788.3.peg.1475"/>
<sequence length="52" mass="6058">MEKKEKTFGQKMIENLTYKIANLERDNSALFVENQDLRIENAKLKSSKGVKK</sequence>
<keyword evidence="3" id="KW-1185">Reference proteome</keyword>
<dbReference type="Proteomes" id="UP000051515">
    <property type="component" value="Unassembled WGS sequence"/>
</dbReference>
<dbReference type="RefSeq" id="WP_156638746.1">
    <property type="nucleotide sequence ID" value="NZ_AZDY01000036.1"/>
</dbReference>
<gene>
    <name evidence="2" type="ORF">FC78_GL001429</name>
</gene>
<evidence type="ECO:0000313" key="3">
    <source>
        <dbReference type="Proteomes" id="UP000051515"/>
    </source>
</evidence>
<organism evidence="2 3">
    <name type="scientific">Companilactobacillus bobalius DSM 19674</name>
    <dbReference type="NCBI Taxonomy" id="1423788"/>
    <lineage>
        <taxon>Bacteria</taxon>
        <taxon>Bacillati</taxon>
        <taxon>Bacillota</taxon>
        <taxon>Bacilli</taxon>
        <taxon>Lactobacillales</taxon>
        <taxon>Lactobacillaceae</taxon>
        <taxon>Companilactobacillus</taxon>
        <taxon>Companilactobacillus bobalius</taxon>
    </lineage>
</organism>
<proteinExistence type="predicted"/>
<accession>A0A0R1KSC6</accession>
<name>A0A0R1KSC6_9LACO</name>